<feature type="region of interest" description="Disordered" evidence="1">
    <location>
        <begin position="85"/>
        <end position="106"/>
    </location>
</feature>
<dbReference type="Pfam" id="PF00717">
    <property type="entry name" value="Peptidase_S24"/>
    <property type="match status" value="1"/>
</dbReference>
<evidence type="ECO:0000259" key="2">
    <source>
        <dbReference type="Pfam" id="PF00717"/>
    </source>
</evidence>
<dbReference type="InterPro" id="IPR036286">
    <property type="entry name" value="LexA/Signal_pep-like_sf"/>
</dbReference>
<accession>A0ABV7PEZ4</accession>
<dbReference type="InterPro" id="IPR039418">
    <property type="entry name" value="LexA-like"/>
</dbReference>
<keyword evidence="4" id="KW-1185">Reference proteome</keyword>
<protein>
    <submittedName>
        <fullName evidence="3">LexA family protein</fullName>
    </submittedName>
</protein>
<comment type="caution">
    <text evidence="3">The sequence shown here is derived from an EMBL/GenBank/DDBJ whole genome shotgun (WGS) entry which is preliminary data.</text>
</comment>
<evidence type="ECO:0000313" key="4">
    <source>
        <dbReference type="Proteomes" id="UP001595665"/>
    </source>
</evidence>
<dbReference type="RefSeq" id="WP_379733418.1">
    <property type="nucleotide sequence ID" value="NZ_JBHRVV010000001.1"/>
</dbReference>
<evidence type="ECO:0000256" key="1">
    <source>
        <dbReference type="SAM" id="MobiDB-lite"/>
    </source>
</evidence>
<dbReference type="EMBL" id="JBHRVV010000001">
    <property type="protein sequence ID" value="MFC3457215.1"/>
    <property type="molecule type" value="Genomic_DNA"/>
</dbReference>
<dbReference type="Gene3D" id="2.10.109.10">
    <property type="entry name" value="Umud Fragment, subunit A"/>
    <property type="match status" value="1"/>
</dbReference>
<evidence type="ECO:0000313" key="3">
    <source>
        <dbReference type="EMBL" id="MFC3457215.1"/>
    </source>
</evidence>
<proteinExistence type="predicted"/>
<gene>
    <name evidence="3" type="ORF">ACFOPH_02980</name>
</gene>
<name>A0ABV7PEZ4_9BURK</name>
<sequence length="255" mass="27990">MVVYLNDKNSDHLPMTREEIRRENARKLAASCGGKAALGRLVKMDPSQVSQLIGPNPTKNIGNSIARRIEQAFELPANWLDAPHPEMEATADGEPQLPKSEGAPASFDSNVSPALIGVRPVPVISAVQAGALKDMENPYPVGSGFAVEYTDEKLSRWAFALDIEGLSMMPDFRPGDRVIIDPELSPNPGDFVVARNGSNQATFKKYRPRGMDANGNMVFELVPLNDDFPTLRSDIDHLIVIGVMTEHRKRFRRGG</sequence>
<dbReference type="InterPro" id="IPR015927">
    <property type="entry name" value="Peptidase_S24_S26A/B/C"/>
</dbReference>
<dbReference type="SUPFAM" id="SSF51306">
    <property type="entry name" value="LexA/Signal peptidase"/>
    <property type="match status" value="1"/>
</dbReference>
<organism evidence="3 4">
    <name type="scientific">Massilia haematophila</name>
    <dbReference type="NCBI Taxonomy" id="457923"/>
    <lineage>
        <taxon>Bacteria</taxon>
        <taxon>Pseudomonadati</taxon>
        <taxon>Pseudomonadota</taxon>
        <taxon>Betaproteobacteria</taxon>
        <taxon>Burkholderiales</taxon>
        <taxon>Oxalobacteraceae</taxon>
        <taxon>Telluria group</taxon>
        <taxon>Massilia</taxon>
    </lineage>
</organism>
<dbReference type="Proteomes" id="UP001595665">
    <property type="component" value="Unassembled WGS sequence"/>
</dbReference>
<reference evidence="4" key="1">
    <citation type="journal article" date="2019" name="Int. J. Syst. Evol. Microbiol.">
        <title>The Global Catalogue of Microorganisms (GCM) 10K type strain sequencing project: providing services to taxonomists for standard genome sequencing and annotation.</title>
        <authorList>
            <consortium name="The Broad Institute Genomics Platform"/>
            <consortium name="The Broad Institute Genome Sequencing Center for Infectious Disease"/>
            <person name="Wu L."/>
            <person name="Ma J."/>
        </authorList>
    </citation>
    <scope>NUCLEOTIDE SEQUENCE [LARGE SCALE GENOMIC DNA]</scope>
    <source>
        <strain evidence="4">CCM 7480</strain>
    </source>
</reference>
<feature type="domain" description="Peptidase S24/S26A/S26B/S26C" evidence="2">
    <location>
        <begin position="122"/>
        <end position="244"/>
    </location>
</feature>
<dbReference type="CDD" id="cd06529">
    <property type="entry name" value="S24_LexA-like"/>
    <property type="match status" value="1"/>
</dbReference>